<dbReference type="Proteomes" id="UP000028547">
    <property type="component" value="Unassembled WGS sequence"/>
</dbReference>
<feature type="active site" description="Nucleophile" evidence="7">
    <location>
        <position position="151"/>
    </location>
</feature>
<feature type="signal peptide" evidence="8">
    <location>
        <begin position="1"/>
        <end position="19"/>
    </location>
</feature>
<evidence type="ECO:0000256" key="4">
    <source>
        <dbReference type="ARBA" id="ARBA00022960"/>
    </source>
</evidence>
<evidence type="ECO:0000256" key="8">
    <source>
        <dbReference type="SAM" id="SignalP"/>
    </source>
</evidence>
<gene>
    <name evidence="10" type="ORF">Q664_25745</name>
</gene>
<feature type="active site" description="Proton donor/acceptor" evidence="7">
    <location>
        <position position="143"/>
    </location>
</feature>
<evidence type="ECO:0000256" key="1">
    <source>
        <dbReference type="ARBA" id="ARBA00004752"/>
    </source>
</evidence>
<comment type="similarity">
    <text evidence="2">Belongs to the YkuD family.</text>
</comment>
<feature type="domain" description="L,D-TPase catalytic" evidence="9">
    <location>
        <begin position="51"/>
        <end position="182"/>
    </location>
</feature>
<dbReference type="GO" id="GO:0016740">
    <property type="term" value="F:transferase activity"/>
    <property type="evidence" value="ECO:0007669"/>
    <property type="project" value="UniProtKB-KW"/>
</dbReference>
<dbReference type="EMBL" id="JPMI01000173">
    <property type="protein sequence ID" value="KFA90874.1"/>
    <property type="molecule type" value="Genomic_DNA"/>
</dbReference>
<evidence type="ECO:0000313" key="10">
    <source>
        <dbReference type="EMBL" id="KFA90874.1"/>
    </source>
</evidence>
<dbReference type="Pfam" id="PF03734">
    <property type="entry name" value="YkuD"/>
    <property type="match status" value="1"/>
</dbReference>
<comment type="caution">
    <text evidence="10">The sequence shown here is derived from an EMBL/GenBank/DDBJ whole genome shotgun (WGS) entry which is preliminary data.</text>
</comment>
<feature type="chain" id="PRO_5001781463" description="L,D-TPase catalytic domain-containing protein" evidence="8">
    <location>
        <begin position="20"/>
        <end position="242"/>
    </location>
</feature>
<dbReference type="GO" id="GO:0004180">
    <property type="term" value="F:carboxypeptidase activity"/>
    <property type="evidence" value="ECO:0007669"/>
    <property type="project" value="UniProtKB-ARBA"/>
</dbReference>
<evidence type="ECO:0000256" key="2">
    <source>
        <dbReference type="ARBA" id="ARBA00005992"/>
    </source>
</evidence>
<dbReference type="CDD" id="cd16913">
    <property type="entry name" value="YkuD_like"/>
    <property type="match status" value="1"/>
</dbReference>
<keyword evidence="6 7" id="KW-0961">Cell wall biogenesis/degradation</keyword>
<dbReference type="SUPFAM" id="SSF141523">
    <property type="entry name" value="L,D-transpeptidase catalytic domain-like"/>
    <property type="match status" value="1"/>
</dbReference>
<dbReference type="PANTHER" id="PTHR36699:SF1">
    <property type="entry name" value="L,D-TRANSPEPTIDASE YAFK-RELATED"/>
    <property type="match status" value="1"/>
</dbReference>
<dbReference type="PANTHER" id="PTHR36699">
    <property type="entry name" value="LD-TRANSPEPTIDASE"/>
    <property type="match status" value="1"/>
</dbReference>
<reference evidence="10 11" key="1">
    <citation type="submission" date="2014-07" db="EMBL/GenBank/DDBJ databases">
        <title>Draft Genome Sequence of Gephyronic Acid Producer, Cystobacter violaceus Strain Cb vi76.</title>
        <authorList>
            <person name="Stevens D.C."/>
            <person name="Young J."/>
            <person name="Carmichael R."/>
            <person name="Tan J."/>
            <person name="Taylor R.E."/>
        </authorList>
    </citation>
    <scope>NUCLEOTIDE SEQUENCE [LARGE SCALE GENOMIC DNA]</scope>
    <source>
        <strain evidence="10 11">Cb vi76</strain>
    </source>
</reference>
<keyword evidence="3" id="KW-0808">Transferase</keyword>
<dbReference type="GO" id="GO:0071555">
    <property type="term" value="P:cell wall organization"/>
    <property type="evidence" value="ECO:0007669"/>
    <property type="project" value="UniProtKB-UniRule"/>
</dbReference>
<organism evidence="10 11">
    <name type="scientific">Archangium violaceum Cb vi76</name>
    <dbReference type="NCBI Taxonomy" id="1406225"/>
    <lineage>
        <taxon>Bacteria</taxon>
        <taxon>Pseudomonadati</taxon>
        <taxon>Myxococcota</taxon>
        <taxon>Myxococcia</taxon>
        <taxon>Myxococcales</taxon>
        <taxon>Cystobacterineae</taxon>
        <taxon>Archangiaceae</taxon>
        <taxon>Archangium</taxon>
    </lineage>
</organism>
<dbReference type="RefSeq" id="WP_043400787.1">
    <property type="nucleotide sequence ID" value="NZ_JPMI01000173.1"/>
</dbReference>
<dbReference type="GO" id="GO:0008360">
    <property type="term" value="P:regulation of cell shape"/>
    <property type="evidence" value="ECO:0007669"/>
    <property type="project" value="UniProtKB-UniRule"/>
</dbReference>
<evidence type="ECO:0000313" key="11">
    <source>
        <dbReference type="Proteomes" id="UP000028547"/>
    </source>
</evidence>
<sequence length="242" mass="27510">MTRLLLLLLGVLLAWPAGATDKKVEAVRRAREHEVARLFTKAGVSWPPEELYVRAFKQERELEVWAGAKGERLRKVKTFPFCAASGDVGPKRREGDEQVPEGFYTLDQFNPRSQFHLSMRVSYPNEADRRLGQRPLGGAIYVHGNCMSIGCIAIQDGPIEELYLMVWAARGKMKRDVPIHIFPRQMDARGLAALEKHPRATPHLLAFWRGLEPGWRLFEETRRPPRVSVDARTGAYTVKPGR</sequence>
<name>A0A084SQY9_9BACT</name>
<evidence type="ECO:0000259" key="9">
    <source>
        <dbReference type="PROSITE" id="PS52029"/>
    </source>
</evidence>
<dbReference type="GO" id="GO:0009252">
    <property type="term" value="P:peptidoglycan biosynthetic process"/>
    <property type="evidence" value="ECO:0007669"/>
    <property type="project" value="UniProtKB-UniPathway"/>
</dbReference>
<dbReference type="InterPro" id="IPR005490">
    <property type="entry name" value="LD_TPept_cat_dom"/>
</dbReference>
<evidence type="ECO:0000256" key="7">
    <source>
        <dbReference type="PROSITE-ProRule" id="PRU01373"/>
    </source>
</evidence>
<comment type="pathway">
    <text evidence="1 7">Cell wall biogenesis; peptidoglycan biosynthesis.</text>
</comment>
<evidence type="ECO:0000256" key="6">
    <source>
        <dbReference type="ARBA" id="ARBA00023316"/>
    </source>
</evidence>
<dbReference type="UniPathway" id="UPA00219"/>
<evidence type="ECO:0000256" key="3">
    <source>
        <dbReference type="ARBA" id="ARBA00022679"/>
    </source>
</evidence>
<dbReference type="AlphaFoldDB" id="A0A084SQY9"/>
<keyword evidence="5 7" id="KW-0573">Peptidoglycan synthesis</keyword>
<evidence type="ECO:0000256" key="5">
    <source>
        <dbReference type="ARBA" id="ARBA00022984"/>
    </source>
</evidence>
<keyword evidence="4 7" id="KW-0133">Cell shape</keyword>
<proteinExistence type="inferred from homology"/>
<keyword evidence="8" id="KW-0732">Signal</keyword>
<accession>A0A084SQY9</accession>
<dbReference type="InterPro" id="IPR038063">
    <property type="entry name" value="Transpep_catalytic_dom"/>
</dbReference>
<protein>
    <recommendedName>
        <fullName evidence="9">L,D-TPase catalytic domain-containing protein</fullName>
    </recommendedName>
</protein>
<dbReference type="PROSITE" id="PS52029">
    <property type="entry name" value="LD_TPASE"/>
    <property type="match status" value="1"/>
</dbReference>